<dbReference type="PANTHER" id="PTHR47456">
    <property type="entry name" value="PHD-TYPE DOMAIN-CONTAINING PROTEIN"/>
    <property type="match status" value="1"/>
</dbReference>
<feature type="domain" description="PHD-type" evidence="6">
    <location>
        <begin position="1318"/>
        <end position="1371"/>
    </location>
</feature>
<dbReference type="PROSITE" id="PS01359">
    <property type="entry name" value="ZF_PHD_1"/>
    <property type="match status" value="1"/>
</dbReference>
<evidence type="ECO:0000256" key="4">
    <source>
        <dbReference type="PROSITE-ProRule" id="PRU00325"/>
    </source>
</evidence>
<dbReference type="Pfam" id="PF21056">
    <property type="entry name" value="ZSWIM1-3_RNaseH-like"/>
    <property type="match status" value="1"/>
</dbReference>
<organism evidence="8 9">
    <name type="scientific">Branchiostoma lanceolatum</name>
    <name type="common">Common lancelet</name>
    <name type="synonym">Amphioxus lanceolatum</name>
    <dbReference type="NCBI Taxonomy" id="7740"/>
    <lineage>
        <taxon>Eukaryota</taxon>
        <taxon>Metazoa</taxon>
        <taxon>Chordata</taxon>
        <taxon>Cephalochordata</taxon>
        <taxon>Leptocardii</taxon>
        <taxon>Amphioxiformes</taxon>
        <taxon>Branchiostomatidae</taxon>
        <taxon>Branchiostoma</taxon>
    </lineage>
</organism>
<dbReference type="SUPFAM" id="SSF57903">
    <property type="entry name" value="FYVE/PHD zinc finger"/>
    <property type="match status" value="1"/>
</dbReference>
<evidence type="ECO:0000313" key="8">
    <source>
        <dbReference type="EMBL" id="CAH1268941.1"/>
    </source>
</evidence>
<dbReference type="PANTHER" id="PTHR47456:SF4">
    <property type="entry name" value="SWIM-TYPE DOMAIN-CONTAINING PROTEIN"/>
    <property type="match status" value="1"/>
</dbReference>
<evidence type="ECO:0000256" key="5">
    <source>
        <dbReference type="SAM" id="MobiDB-lite"/>
    </source>
</evidence>
<dbReference type="Gene3D" id="3.30.40.10">
    <property type="entry name" value="Zinc/RING finger domain, C3HC4 (zinc finger)"/>
    <property type="match status" value="1"/>
</dbReference>
<evidence type="ECO:0000256" key="3">
    <source>
        <dbReference type="ARBA" id="ARBA00022833"/>
    </source>
</evidence>
<dbReference type="SMART" id="SM00875">
    <property type="entry name" value="BACK"/>
    <property type="match status" value="1"/>
</dbReference>
<dbReference type="InterPro" id="IPR038765">
    <property type="entry name" value="Papain-like_cys_pep_sf"/>
</dbReference>
<keyword evidence="2 4" id="KW-0863">Zinc-finger</keyword>
<reference evidence="8" key="1">
    <citation type="submission" date="2022-01" db="EMBL/GenBank/DDBJ databases">
        <authorList>
            <person name="Braso-Vives M."/>
        </authorList>
    </citation>
    <scope>NUCLEOTIDE SEQUENCE</scope>
</reference>
<dbReference type="EMBL" id="OV696692">
    <property type="protein sequence ID" value="CAH1268941.1"/>
    <property type="molecule type" value="Genomic_DNA"/>
</dbReference>
<dbReference type="InterPro" id="IPR007527">
    <property type="entry name" value="Znf_SWIM"/>
</dbReference>
<dbReference type="Gene3D" id="3.40.395.10">
    <property type="entry name" value="Adenoviral Proteinase, Chain A"/>
    <property type="match status" value="1"/>
</dbReference>
<dbReference type="InterPro" id="IPR048324">
    <property type="entry name" value="ZSWIM1-3_RNaseH-like"/>
</dbReference>
<dbReference type="SUPFAM" id="SSF54001">
    <property type="entry name" value="Cysteine proteinases"/>
    <property type="match status" value="1"/>
</dbReference>
<dbReference type="Proteomes" id="UP000838412">
    <property type="component" value="Chromosome 7"/>
</dbReference>
<dbReference type="InterPro" id="IPR013083">
    <property type="entry name" value="Znf_RING/FYVE/PHD"/>
</dbReference>
<evidence type="ECO:0000259" key="7">
    <source>
        <dbReference type="PROSITE" id="PS50966"/>
    </source>
</evidence>
<feature type="compositionally biased region" description="Polar residues" evidence="5">
    <location>
        <begin position="69"/>
        <end position="87"/>
    </location>
</feature>
<dbReference type="InterPro" id="IPR019786">
    <property type="entry name" value="Zinc_finger_PHD-type_CS"/>
</dbReference>
<proteinExistence type="predicted"/>
<dbReference type="SMART" id="SM00249">
    <property type="entry name" value="PHD"/>
    <property type="match status" value="1"/>
</dbReference>
<dbReference type="GO" id="GO:0003700">
    <property type="term" value="F:DNA-binding transcription factor activity"/>
    <property type="evidence" value="ECO:0007669"/>
    <property type="project" value="InterPro"/>
</dbReference>
<gene>
    <name evidence="8" type="primary">KLHL41</name>
    <name evidence="8" type="ORF">BLAG_LOCUS21717</name>
</gene>
<keyword evidence="3" id="KW-0862">Zinc</keyword>
<dbReference type="InterPro" id="IPR001965">
    <property type="entry name" value="Znf_PHD"/>
</dbReference>
<dbReference type="Pfam" id="PF07707">
    <property type="entry name" value="BACK"/>
    <property type="match status" value="1"/>
</dbReference>
<keyword evidence="1" id="KW-0479">Metal-binding</keyword>
<evidence type="ECO:0000256" key="1">
    <source>
        <dbReference type="ARBA" id="ARBA00022723"/>
    </source>
</evidence>
<dbReference type="InterPro" id="IPR011011">
    <property type="entry name" value="Znf_FYVE_PHD"/>
</dbReference>
<sequence length="1371" mass="157755">MENLDERVTWGQAVANVYLPQGPFRTLPAVSEGYIRGNPPLDPQRADSARKTPSRTLSPAPTTEPRLNATDTSTDRGLSPDARSSMSWDGCHLPRKPHRLAFDEFCSLSVNQLTEIIGHDELDVEEETTVWEAVVRWVQHHREDRLHHLPSILPHIRFNLLTLDDTAAILEHILVREDPGSSKVIRKVIRKVRKGEVNLKPRLGMTTEMVFLSNVANNEMLFLNPREGKYISCNCEDFPDSAAITVTRNNDMYVLEHDREDVPYTSQFSRYTNELSMFKYNHAENEWVHAAVAMGTEIFCTDRDFTQTLVYDSELDCWQKLQGWSNPGNRVQPSPDKFTHWKLTNVQYDGVPFQLVAKKGYSCHQGKDKHLKDKQKYQAQKDAKMIPEDTQGHRRAASLALKAALKSNSAAVQAVMEFHTQFPEITEHKYHPVVGEAAELRLSVEGIVKKHITKLTQDGARRLSEVKRHLKTFVNDELFRGKPPPPLTDRRYNPTDQDIRNIMSKAKRPTGTSKDDQVNLQTLAARWERETDCHVKYRPSQEEEDGSTTRFLFCYQTAWQQRLLNKYGNQMCLLDATYRTCRYDVPLFFLCVRTNVCYAVVGTFVILKEATVDVQEALQVFKEWNPNWTPSHFMVDKSDVEINALEEEFPEAKVLLCDFHREEAWVEWCRKTENGVRKKQDEVLNLLRAIASASTQEEYVTRKNQLEESEVWKGNEKLQTWLSRHWIPEAKRWVHFFRAEDLKVAIYTNNGIERQNESLKYGHLEGFKNSPISEMLTRVVTSFLPETHRKYIELNVRYSEGYSVYSSKLQPFLKNRPRDMVLHIQARYNEAQVYNTDDIIDTGDGLFRVASQRHPGTYYCIDFGQNIRMPSCTCKDWGKFKLPCKHFCAIFHNVPGWGWERLTSLYRDNPIFTLDERYLTYTPAEDSQDNNDDDGATASHIDFTPVDEVRTSTISLPGRKKSKKTTLTRQCAGVIQEINNLVHLLHDVEYIEFLKNQLEDILEDVRGHTPHDGAFPVIMTTPKKMEEVSSQMPGGTKRTAEMANLPRYKAPNKKHPFTNRVGFQAEMMRANFQVRNLNVDNDDEQDSLPMSTVIDLTVEDHDTEENTVPHLPPRPDDEWVTINRTTLTEKDREKLQVGQWLTDKHIYCAQHLLKEEYYQVVDGFQDTFDLASDKESQHVPALTECVQLHHIGDHWVVSSSPEGDTSITVYDSLSLALGISLRKQLVKLYKDNASAIEGELPVKVICAQKQAGSSDCGVYAIANAVALCEGRSPTDIVFEQPKMREHLERCFTTKSLQMFPHEASAGLEDLNERMYYLSVFCICNLHRKNVPMIMCDQCQNWFHYKCVKITASDVAELAAEDKYICPTCKRA</sequence>
<dbReference type="InterPro" id="IPR019787">
    <property type="entry name" value="Znf_PHD-finger"/>
</dbReference>
<dbReference type="Pfam" id="PF00628">
    <property type="entry name" value="PHD"/>
    <property type="match status" value="1"/>
</dbReference>
<dbReference type="InterPro" id="IPR015915">
    <property type="entry name" value="Kelch-typ_b-propeller"/>
</dbReference>
<feature type="domain" description="SWIM-type" evidence="7">
    <location>
        <begin position="859"/>
        <end position="895"/>
    </location>
</feature>
<dbReference type="GO" id="GO:0008270">
    <property type="term" value="F:zinc ion binding"/>
    <property type="evidence" value="ECO:0007669"/>
    <property type="project" value="UniProtKB-KW"/>
</dbReference>
<evidence type="ECO:0000256" key="2">
    <source>
        <dbReference type="ARBA" id="ARBA00022771"/>
    </source>
</evidence>
<protein>
    <submittedName>
        <fullName evidence="8">KLHL41 protein</fullName>
    </submittedName>
</protein>
<evidence type="ECO:0000259" key="6">
    <source>
        <dbReference type="PROSITE" id="PS50016"/>
    </source>
</evidence>
<dbReference type="PROSITE" id="PS50966">
    <property type="entry name" value="ZF_SWIM"/>
    <property type="match status" value="1"/>
</dbReference>
<dbReference type="Gene3D" id="2.120.10.80">
    <property type="entry name" value="Kelch-type beta propeller"/>
    <property type="match status" value="1"/>
</dbReference>
<dbReference type="InterPro" id="IPR011705">
    <property type="entry name" value="BACK"/>
</dbReference>
<dbReference type="InterPro" id="IPR029309">
    <property type="entry name" value="CaRF"/>
</dbReference>
<dbReference type="OrthoDB" id="5984937at2759"/>
<dbReference type="Gene3D" id="1.25.40.420">
    <property type="match status" value="1"/>
</dbReference>
<feature type="region of interest" description="Disordered" evidence="5">
    <location>
        <begin position="35"/>
        <end position="89"/>
    </location>
</feature>
<dbReference type="Pfam" id="PF04434">
    <property type="entry name" value="SWIM"/>
    <property type="match status" value="1"/>
</dbReference>
<dbReference type="PROSITE" id="PS50016">
    <property type="entry name" value="ZF_PHD_2"/>
    <property type="match status" value="1"/>
</dbReference>
<dbReference type="Pfam" id="PF15299">
    <property type="entry name" value="ALS2CR8"/>
    <property type="match status" value="2"/>
</dbReference>
<evidence type="ECO:0000313" key="9">
    <source>
        <dbReference type="Proteomes" id="UP000838412"/>
    </source>
</evidence>
<name>A0A8K0A6A6_BRALA</name>
<accession>A0A8K0A6A6</accession>
<keyword evidence="9" id="KW-1185">Reference proteome</keyword>